<dbReference type="RefSeq" id="WP_055093978.1">
    <property type="nucleotide sequence ID" value="NZ_JRLF01000009.1"/>
</dbReference>
<dbReference type="Proteomes" id="UP000050443">
    <property type="component" value="Unassembled WGS sequence"/>
</dbReference>
<dbReference type="InterPro" id="IPR023210">
    <property type="entry name" value="NADP_OxRdtase_dom"/>
</dbReference>
<evidence type="ECO:0000313" key="2">
    <source>
        <dbReference type="EMBL" id="KQB41002.1"/>
    </source>
</evidence>
<dbReference type="PATRIC" id="fig|362413.3.peg.4297"/>
<gene>
    <name evidence="2" type="ORF">RC62_4377</name>
</gene>
<dbReference type="STRING" id="362413.RC62_4377"/>
<accession>A0A0Q0W9I3</accession>
<dbReference type="Pfam" id="PF00248">
    <property type="entry name" value="Aldo_ket_red"/>
    <property type="match status" value="1"/>
</dbReference>
<reference evidence="2 3" key="1">
    <citation type="submission" date="2014-09" db="EMBL/GenBank/DDBJ databases">
        <title>Genome sequence of Flavobacterium aquidurense RC62.</title>
        <authorList>
            <person name="Kim J.F."/>
            <person name="Kwak M.-J."/>
        </authorList>
    </citation>
    <scope>NUCLEOTIDE SEQUENCE [LARGE SCALE GENOMIC DNA]</scope>
    <source>
        <strain evidence="2 3">RC62</strain>
    </source>
</reference>
<proteinExistence type="predicted"/>
<protein>
    <submittedName>
        <fullName evidence="2">Aldo/keto reductase</fullName>
    </submittedName>
</protein>
<dbReference type="Gene3D" id="3.20.20.100">
    <property type="entry name" value="NADP-dependent oxidoreductase domain"/>
    <property type="match status" value="1"/>
</dbReference>
<dbReference type="OrthoDB" id="9773828at2"/>
<dbReference type="EMBL" id="JRLF01000009">
    <property type="protein sequence ID" value="KQB41002.1"/>
    <property type="molecule type" value="Genomic_DNA"/>
</dbReference>
<evidence type="ECO:0000259" key="1">
    <source>
        <dbReference type="Pfam" id="PF00248"/>
    </source>
</evidence>
<dbReference type="PANTHER" id="PTHR43364:SF1">
    <property type="entry name" value="OXIDOREDUCTASE YDHF"/>
    <property type="match status" value="1"/>
</dbReference>
<dbReference type="InterPro" id="IPR050523">
    <property type="entry name" value="AKR_Detox_Biosynth"/>
</dbReference>
<organism evidence="2 3">
    <name type="scientific">Flavobacterium aquidurense</name>
    <dbReference type="NCBI Taxonomy" id="362413"/>
    <lineage>
        <taxon>Bacteria</taxon>
        <taxon>Pseudomonadati</taxon>
        <taxon>Bacteroidota</taxon>
        <taxon>Flavobacteriia</taxon>
        <taxon>Flavobacteriales</taxon>
        <taxon>Flavobacteriaceae</taxon>
        <taxon>Flavobacterium</taxon>
    </lineage>
</organism>
<dbReference type="SUPFAM" id="SSF51430">
    <property type="entry name" value="NAD(P)-linked oxidoreductase"/>
    <property type="match status" value="1"/>
</dbReference>
<feature type="domain" description="NADP-dependent oxidoreductase" evidence="1">
    <location>
        <begin position="8"/>
        <end position="279"/>
    </location>
</feature>
<dbReference type="InterPro" id="IPR036812">
    <property type="entry name" value="NAD(P)_OxRdtase_dom_sf"/>
</dbReference>
<dbReference type="PANTHER" id="PTHR43364">
    <property type="entry name" value="NADH-SPECIFIC METHYLGLYOXAL REDUCTASE-RELATED"/>
    <property type="match status" value="1"/>
</dbReference>
<evidence type="ECO:0000313" key="3">
    <source>
        <dbReference type="Proteomes" id="UP000050443"/>
    </source>
</evidence>
<comment type="caution">
    <text evidence="2">The sequence shown here is derived from an EMBL/GenBank/DDBJ whole genome shotgun (WGS) entry which is preliminary data.</text>
</comment>
<dbReference type="GO" id="GO:0005829">
    <property type="term" value="C:cytosol"/>
    <property type="evidence" value="ECO:0007669"/>
    <property type="project" value="TreeGrafter"/>
</dbReference>
<sequence>MSKTALSPIISGTMNWGVWDKNLTTKEMENLIQLCIENKITTFDHADIYGSYTTEADFGKAFHNSKISREKLQLITKCGIQMIAESRQNKIKHYDYSKEYIIWSLEESLKKLKTDYVDVFLLHRPSPLMQADEIAEAVEKLKAEGKIIDFGLSNFTSSQTELIRQKTEVSYNQVQFSATNYEPMVDGSFDYMQTHGIRPLSWNPLGTVFREDTKKTRRLKKLLSDLVQKYGFGSDTLLLSWILKHPSGVIPIAGTVNIARIQSLMKAVELEMDKEDWFAIWTESMGDDVA</sequence>
<name>A0A0Q0W9I3_9FLAO</name>
<dbReference type="AlphaFoldDB" id="A0A0Q0W9I3"/>